<evidence type="ECO:0000313" key="1">
    <source>
        <dbReference type="EMBL" id="NBI08064.1"/>
    </source>
</evidence>
<comment type="caution">
    <text evidence="1">The sequence shown here is derived from an EMBL/GenBank/DDBJ whole genome shotgun (WGS) entry which is preliminary data.</text>
</comment>
<sequence>MRTNADITIYNKYFDKASRLDKYQRTVLKGVFFDNKKAVNTIKSGMENADEAMIVIPFSVDSNKTYKNPIEFQKLIDKSNYFTLQEGDRVVKGDIDFEITGKLSELDKNYDAYTITSVDTKDFGSLRMRHWEVGAK</sequence>
<organism evidence="1 2">
    <name type="scientific">Senegalia massiliensis</name>
    <dbReference type="NCBI Taxonomy" id="1720316"/>
    <lineage>
        <taxon>Bacteria</taxon>
        <taxon>Bacillati</taxon>
        <taxon>Bacillota</taxon>
        <taxon>Clostridia</taxon>
        <taxon>Eubacteriales</taxon>
        <taxon>Clostridiaceae</taxon>
        <taxon>Senegalia</taxon>
    </lineage>
</organism>
<dbReference type="InterPro" id="IPR046639">
    <property type="entry name" value="DUF6751"/>
</dbReference>
<reference evidence="1 2" key="1">
    <citation type="submission" date="2018-08" db="EMBL/GenBank/DDBJ databases">
        <title>Murine metabolic-syndrome-specific gut microbial biobank.</title>
        <authorList>
            <person name="Liu C."/>
        </authorList>
    </citation>
    <scope>NUCLEOTIDE SEQUENCE [LARGE SCALE GENOMIC DNA]</scope>
    <source>
        <strain evidence="1 2">583</strain>
    </source>
</reference>
<dbReference type="Proteomes" id="UP000467132">
    <property type="component" value="Unassembled WGS sequence"/>
</dbReference>
<dbReference type="Pfam" id="PF20536">
    <property type="entry name" value="DUF6751"/>
    <property type="match status" value="2"/>
</dbReference>
<protein>
    <submittedName>
        <fullName evidence="1">Uncharacterized protein</fullName>
    </submittedName>
</protein>
<gene>
    <name evidence="1" type="ORF">D3Z33_14485</name>
</gene>
<accession>A0A845R1C2</accession>
<evidence type="ECO:0000313" key="2">
    <source>
        <dbReference type="Proteomes" id="UP000467132"/>
    </source>
</evidence>
<name>A0A845R1C2_9CLOT</name>
<dbReference type="OrthoDB" id="1972178at2"/>
<dbReference type="RefSeq" id="WP_160198526.1">
    <property type="nucleotide sequence ID" value="NZ_QXXA01000019.1"/>
</dbReference>
<dbReference type="EMBL" id="QXXA01000019">
    <property type="protein sequence ID" value="NBI08064.1"/>
    <property type="molecule type" value="Genomic_DNA"/>
</dbReference>
<dbReference type="AlphaFoldDB" id="A0A845R1C2"/>
<proteinExistence type="predicted"/>
<keyword evidence="2" id="KW-1185">Reference proteome</keyword>